<protein>
    <recommendedName>
        <fullName evidence="2">GlxA-like beta barrel domain-containing protein</fullName>
    </recommendedName>
</protein>
<accession>A0A2M7TEP3</accession>
<dbReference type="Pfam" id="PF21110">
    <property type="entry name" value="GlxA"/>
    <property type="match status" value="1"/>
</dbReference>
<evidence type="ECO:0000259" key="2">
    <source>
        <dbReference type="Pfam" id="PF21110"/>
    </source>
</evidence>
<keyword evidence="1" id="KW-0812">Transmembrane</keyword>
<feature type="domain" description="GlxA-like beta barrel" evidence="2">
    <location>
        <begin position="206"/>
        <end position="300"/>
    </location>
</feature>
<organism evidence="3 4">
    <name type="scientific">candidate division WWE3 bacterium CG_4_10_14_0_2_um_filter_41_14</name>
    <dbReference type="NCBI Taxonomy" id="1975072"/>
    <lineage>
        <taxon>Bacteria</taxon>
        <taxon>Katanobacteria</taxon>
    </lineage>
</organism>
<sequence>MNYVITEQTKLRDIIESVERSGTTDLELSYQNDTYLKRYPYHVDILTRIFSTMGVDIKIHVTNPNTDSPEQVGAVVANPSSDPVIKPISTAPEVLPVVSSTVDSEKISKRRVSFGVTPKKLMIVVMIFILMSLAGAGAYAYYYLPRGTVTLLVAEKTLERTLDVTASTTVEAVDSQTSTIPAQLVSVEMQASDNFAATGKKTVGEHATGKVEIKNFSTTTFRLNEGSVITSQSDSSLQYVLTEAVTIPKATITQPSDDTKILEAGIMEVSVEAVDIGEQYNVAANTRFMVSGYEVSDVYGVNGIPLAGGLTKEVTVISTEDQNNARSQLVAKIKADTPGAIDKKILSTQRYDKDSIQSKGVSETFSDQVGAEVTTFSLTTKMSPSVLVYDHNDVSSLLQVLVADAVPDGYELSSDNDPVGVDKVEVEDSETLQLKARISALVVPVIDTYAIKNQLIGKRPADAEQILKNIPEITGYTITLWPTLPDVLKSFPHLEERLSVTVEIAQ</sequence>
<keyword evidence="1" id="KW-1133">Transmembrane helix</keyword>
<evidence type="ECO:0000313" key="3">
    <source>
        <dbReference type="EMBL" id="PIZ44177.1"/>
    </source>
</evidence>
<dbReference type="EMBL" id="PFNL01000192">
    <property type="protein sequence ID" value="PIZ44177.1"/>
    <property type="molecule type" value="Genomic_DNA"/>
</dbReference>
<dbReference type="AlphaFoldDB" id="A0A2M7TEP3"/>
<comment type="caution">
    <text evidence="3">The sequence shown here is derived from an EMBL/GenBank/DDBJ whole genome shotgun (WGS) entry which is preliminary data.</text>
</comment>
<feature type="transmembrane region" description="Helical" evidence="1">
    <location>
        <begin position="121"/>
        <end position="144"/>
    </location>
</feature>
<name>A0A2M7TEP3_UNCKA</name>
<gene>
    <name evidence="3" type="ORF">COY32_06980</name>
</gene>
<dbReference type="InterPro" id="IPR049305">
    <property type="entry name" value="GlxA-like_b-barrel"/>
</dbReference>
<reference evidence="4" key="1">
    <citation type="submission" date="2017-09" db="EMBL/GenBank/DDBJ databases">
        <title>Depth-based differentiation of microbial function through sediment-hosted aquifers and enrichment of novel symbionts in the deep terrestrial subsurface.</title>
        <authorList>
            <person name="Probst A.J."/>
            <person name="Ladd B."/>
            <person name="Jarett J.K."/>
            <person name="Geller-Mcgrath D.E."/>
            <person name="Sieber C.M.K."/>
            <person name="Emerson J.B."/>
            <person name="Anantharaman K."/>
            <person name="Thomas B.C."/>
            <person name="Malmstrom R."/>
            <person name="Stieglmeier M."/>
            <person name="Klingl A."/>
            <person name="Woyke T."/>
            <person name="Ryan C.M."/>
            <person name="Banfield J.F."/>
        </authorList>
    </citation>
    <scope>NUCLEOTIDE SEQUENCE [LARGE SCALE GENOMIC DNA]</scope>
</reference>
<evidence type="ECO:0000313" key="4">
    <source>
        <dbReference type="Proteomes" id="UP000228920"/>
    </source>
</evidence>
<evidence type="ECO:0000256" key="1">
    <source>
        <dbReference type="SAM" id="Phobius"/>
    </source>
</evidence>
<keyword evidence="1" id="KW-0472">Membrane</keyword>
<dbReference type="Proteomes" id="UP000228920">
    <property type="component" value="Unassembled WGS sequence"/>
</dbReference>
<proteinExistence type="predicted"/>